<evidence type="ECO:0000256" key="3">
    <source>
        <dbReference type="ARBA" id="ARBA00024484"/>
    </source>
</evidence>
<evidence type="ECO:0000313" key="5">
    <source>
        <dbReference type="EMBL" id="PKU26283.1"/>
    </source>
</evidence>
<dbReference type="Gene3D" id="3.40.50.12780">
    <property type="entry name" value="N-terminal domain of ligase-like"/>
    <property type="match status" value="1"/>
</dbReference>
<keyword evidence="1" id="KW-0547">Nucleotide-binding</keyword>
<dbReference type="GO" id="GO:0016020">
    <property type="term" value="C:membrane"/>
    <property type="evidence" value="ECO:0007669"/>
    <property type="project" value="TreeGrafter"/>
</dbReference>
<dbReference type="Proteomes" id="UP000233293">
    <property type="component" value="Unassembled WGS sequence"/>
</dbReference>
<dbReference type="PANTHER" id="PTHR43272:SF33">
    <property type="entry name" value="AMP-BINDING DOMAIN-CONTAINING PROTEIN-RELATED"/>
    <property type="match status" value="1"/>
</dbReference>
<evidence type="ECO:0000259" key="4">
    <source>
        <dbReference type="Pfam" id="PF00501"/>
    </source>
</evidence>
<dbReference type="Gene3D" id="3.30.300.30">
    <property type="match status" value="1"/>
</dbReference>
<accession>A0A2N3Q0W0</accession>
<evidence type="ECO:0000313" key="6">
    <source>
        <dbReference type="Proteomes" id="UP000233293"/>
    </source>
</evidence>
<organism evidence="5 6">
    <name type="scientific">Telmatospirillum siberiense</name>
    <dbReference type="NCBI Taxonomy" id="382514"/>
    <lineage>
        <taxon>Bacteria</taxon>
        <taxon>Pseudomonadati</taxon>
        <taxon>Pseudomonadota</taxon>
        <taxon>Alphaproteobacteria</taxon>
        <taxon>Rhodospirillales</taxon>
        <taxon>Rhodospirillaceae</taxon>
        <taxon>Telmatospirillum</taxon>
    </lineage>
</organism>
<reference evidence="6" key="1">
    <citation type="submission" date="2017-12" db="EMBL/GenBank/DDBJ databases">
        <title>Draft genome sequence of Telmatospirillum siberiense 26-4b1T, an acidotolerant peatland alphaproteobacterium potentially involved in sulfur cycling.</title>
        <authorList>
            <person name="Hausmann B."/>
            <person name="Pjevac P."/>
            <person name="Schreck K."/>
            <person name="Herbold C.W."/>
            <person name="Daims H."/>
            <person name="Wagner M."/>
            <person name="Pester M."/>
            <person name="Loy A."/>
        </authorList>
    </citation>
    <scope>NUCLEOTIDE SEQUENCE [LARGE SCALE GENOMIC DNA]</scope>
    <source>
        <strain evidence="6">26-4b1</strain>
    </source>
</reference>
<dbReference type="RefSeq" id="WP_101248514.1">
    <property type="nucleotide sequence ID" value="NZ_PIUM01000001.1"/>
</dbReference>
<dbReference type="OrthoDB" id="9803968at2"/>
<keyword evidence="2" id="KW-0067">ATP-binding</keyword>
<dbReference type="InterPro" id="IPR000873">
    <property type="entry name" value="AMP-dep_synth/lig_dom"/>
</dbReference>
<dbReference type="PANTHER" id="PTHR43272">
    <property type="entry name" value="LONG-CHAIN-FATTY-ACID--COA LIGASE"/>
    <property type="match status" value="1"/>
</dbReference>
<dbReference type="GO" id="GO:0005524">
    <property type="term" value="F:ATP binding"/>
    <property type="evidence" value="ECO:0007669"/>
    <property type="project" value="UniProtKB-KW"/>
</dbReference>
<keyword evidence="6" id="KW-1185">Reference proteome</keyword>
<dbReference type="CDD" id="cd05907">
    <property type="entry name" value="VL_LC_FACS_like"/>
    <property type="match status" value="1"/>
</dbReference>
<gene>
    <name evidence="5" type="ORF">CWS72_00030</name>
</gene>
<dbReference type="InterPro" id="IPR042099">
    <property type="entry name" value="ANL_N_sf"/>
</dbReference>
<keyword evidence="5" id="KW-0436">Ligase</keyword>
<sequence length="602" mass="66035">MGAIDYAAATNLPAMFFAQAARFGEKPFLWRKKNKTWIPLSWAETAQQIDLLARGFLALGMKAGDRVLLIAENRPEWLIADIATMAAGAICVPGYTTNTVADNLHLLNNSRARFVIVSNRALADRVIAAALSADNAPMVIAMEQLGLTQNPGIEFRAWDDVLALGSAAPDTLEQQIAAAGRGDPACIIYTSGTGGAPKGVVLSHGAILCNCMGAYHLLTEIGLDNDVFLSFLPLSHSYEHTAGQFFPISIGAQIYYAEGIEQLAANMAEVSPTLMTAVPRLYELMRARILKGMARSGKVKAWLFDKTVSLGSRHYEAPRSLSWLERILNLLLDILVRRKVAARFGGRLKALVSGGAPLNYEVGLFFTALGVRILQGYGQTEAAPVVSCNPPGRVKLHTVGPPMRGVEVKIAEDGEILVRGELVMTGYWGDPDTTRQTIRDGWLHTGDIGRIDEDGFIQITDRKKDIIVNSGGDNISPQRVEGLLTLQPEIAQAMVYGDRRPHLVALLIPDAEQAVSWAAQHGRETDLSLLIHAPDFRRHMAEAVDRVNRSLSPIEKIRRFIMMDEPFTVANEMSTPTLKIRRHVILARHGKALDDLYEERRP</sequence>
<feature type="domain" description="AMP-dependent synthetase/ligase" evidence="4">
    <location>
        <begin position="16"/>
        <end position="428"/>
    </location>
</feature>
<comment type="catalytic activity">
    <reaction evidence="3">
        <text>a long-chain fatty acid + ATP + CoA = a long-chain fatty acyl-CoA + AMP + diphosphate</text>
        <dbReference type="Rhea" id="RHEA:15421"/>
        <dbReference type="ChEBI" id="CHEBI:30616"/>
        <dbReference type="ChEBI" id="CHEBI:33019"/>
        <dbReference type="ChEBI" id="CHEBI:57287"/>
        <dbReference type="ChEBI" id="CHEBI:57560"/>
        <dbReference type="ChEBI" id="CHEBI:83139"/>
        <dbReference type="ChEBI" id="CHEBI:456215"/>
        <dbReference type="EC" id="6.2.1.3"/>
    </reaction>
    <physiologicalReaction direction="left-to-right" evidence="3">
        <dbReference type="Rhea" id="RHEA:15422"/>
    </physiologicalReaction>
</comment>
<dbReference type="SUPFAM" id="SSF56801">
    <property type="entry name" value="Acetyl-CoA synthetase-like"/>
    <property type="match status" value="1"/>
</dbReference>
<name>A0A2N3Q0W0_9PROT</name>
<evidence type="ECO:0000256" key="1">
    <source>
        <dbReference type="ARBA" id="ARBA00022741"/>
    </source>
</evidence>
<dbReference type="Pfam" id="PF23562">
    <property type="entry name" value="AMP-binding_C_3"/>
    <property type="match status" value="1"/>
</dbReference>
<dbReference type="AlphaFoldDB" id="A0A2N3Q0W0"/>
<proteinExistence type="predicted"/>
<dbReference type="EMBL" id="PIUM01000001">
    <property type="protein sequence ID" value="PKU26283.1"/>
    <property type="molecule type" value="Genomic_DNA"/>
</dbReference>
<evidence type="ECO:0000256" key="2">
    <source>
        <dbReference type="ARBA" id="ARBA00022840"/>
    </source>
</evidence>
<dbReference type="Pfam" id="PF00501">
    <property type="entry name" value="AMP-binding"/>
    <property type="match status" value="1"/>
</dbReference>
<dbReference type="InterPro" id="IPR045851">
    <property type="entry name" value="AMP-bd_C_sf"/>
</dbReference>
<protein>
    <submittedName>
        <fullName evidence="5">Long-chain fatty acid--CoA ligase</fullName>
    </submittedName>
</protein>
<comment type="caution">
    <text evidence="5">The sequence shown here is derived from an EMBL/GenBank/DDBJ whole genome shotgun (WGS) entry which is preliminary data.</text>
</comment>
<dbReference type="GO" id="GO:0004467">
    <property type="term" value="F:long-chain fatty acid-CoA ligase activity"/>
    <property type="evidence" value="ECO:0007669"/>
    <property type="project" value="UniProtKB-EC"/>
</dbReference>